<evidence type="ECO:0000313" key="1">
    <source>
        <dbReference type="EMBL" id="OBJ86496.1"/>
    </source>
</evidence>
<dbReference type="AlphaFoldDB" id="A0A1A3KRB7"/>
<gene>
    <name evidence="1" type="ORF">A5640_11060</name>
</gene>
<proteinExistence type="predicted"/>
<dbReference type="Proteomes" id="UP000093925">
    <property type="component" value="Unassembled WGS sequence"/>
</dbReference>
<comment type="caution">
    <text evidence="1">The sequence shown here is derived from an EMBL/GenBank/DDBJ whole genome shotgun (WGS) entry which is preliminary data.</text>
</comment>
<organism evidence="1 2">
    <name type="scientific">Mycobacterium asiaticum</name>
    <dbReference type="NCBI Taxonomy" id="1790"/>
    <lineage>
        <taxon>Bacteria</taxon>
        <taxon>Bacillati</taxon>
        <taxon>Actinomycetota</taxon>
        <taxon>Actinomycetes</taxon>
        <taxon>Mycobacteriales</taxon>
        <taxon>Mycobacteriaceae</taxon>
        <taxon>Mycobacterium</taxon>
    </lineage>
</organism>
<dbReference type="InterPro" id="IPR010985">
    <property type="entry name" value="Ribbon_hlx_hlx"/>
</dbReference>
<dbReference type="GO" id="GO:0006355">
    <property type="term" value="P:regulation of DNA-templated transcription"/>
    <property type="evidence" value="ECO:0007669"/>
    <property type="project" value="InterPro"/>
</dbReference>
<sequence>MKKDTTTTKTTGITVRLPAELADALKNYAFVTNTSANDVVKQALTEHLKAHARTDMVRAAFEKVLVQHSVAFEKLEHL</sequence>
<reference evidence="1 2" key="1">
    <citation type="submission" date="2016-06" db="EMBL/GenBank/DDBJ databases">
        <authorList>
            <person name="Kjaerup R.B."/>
            <person name="Dalgaard T.S."/>
            <person name="Juul-Madsen H.R."/>
        </authorList>
    </citation>
    <scope>NUCLEOTIDE SEQUENCE [LARGE SCALE GENOMIC DNA]</scope>
    <source>
        <strain evidence="1 2">1276495.2</strain>
    </source>
</reference>
<name>A0A1A3KRB7_MYCAS</name>
<dbReference type="InterPro" id="IPR013321">
    <property type="entry name" value="Arc_rbn_hlx_hlx"/>
</dbReference>
<dbReference type="Gene3D" id="1.10.1220.10">
    <property type="entry name" value="Met repressor-like"/>
    <property type="match status" value="1"/>
</dbReference>
<dbReference type="EMBL" id="LZLM01000059">
    <property type="protein sequence ID" value="OBJ86496.1"/>
    <property type="molecule type" value="Genomic_DNA"/>
</dbReference>
<evidence type="ECO:0000313" key="2">
    <source>
        <dbReference type="Proteomes" id="UP000093925"/>
    </source>
</evidence>
<accession>A0A1A3KRB7</accession>
<protein>
    <submittedName>
        <fullName evidence="1">DNA-binding protein</fullName>
    </submittedName>
</protein>
<dbReference type="SUPFAM" id="SSF47598">
    <property type="entry name" value="Ribbon-helix-helix"/>
    <property type="match status" value="1"/>
</dbReference>
<keyword evidence="1" id="KW-0238">DNA-binding</keyword>
<dbReference type="RefSeq" id="WP_065139815.1">
    <property type="nucleotide sequence ID" value="NZ_LZLM01000059.1"/>
</dbReference>
<dbReference type="GO" id="GO:0003677">
    <property type="term" value="F:DNA binding"/>
    <property type="evidence" value="ECO:0007669"/>
    <property type="project" value="UniProtKB-KW"/>
</dbReference>